<protein>
    <submittedName>
        <fullName evidence="6">CvpA family protein</fullName>
    </submittedName>
</protein>
<keyword evidence="3 5" id="KW-1133">Transmembrane helix</keyword>
<dbReference type="GO" id="GO:0016020">
    <property type="term" value="C:membrane"/>
    <property type="evidence" value="ECO:0007669"/>
    <property type="project" value="UniProtKB-SubCell"/>
</dbReference>
<dbReference type="Pfam" id="PF02674">
    <property type="entry name" value="Colicin_V"/>
    <property type="match status" value="1"/>
</dbReference>
<reference evidence="6 7" key="1">
    <citation type="submission" date="2016-09" db="EMBL/GenBank/DDBJ databases">
        <title>Genomic evidence for plant-parasitic nematodes as the earliest Wolbachia hosts.</title>
        <authorList>
            <person name="Brown A.M."/>
            <person name="Wasala S.K."/>
            <person name="Howe D.K."/>
            <person name="Peetz A.B."/>
            <person name="Zasada I.A."/>
            <person name="Denver D.R."/>
        </authorList>
    </citation>
    <scope>NUCLEOTIDE SEQUENCE [LARGE SCALE GENOMIC DNA]</scope>
    <source>
        <strain evidence="7">wPpe</strain>
    </source>
</reference>
<evidence type="ECO:0000256" key="3">
    <source>
        <dbReference type="ARBA" id="ARBA00022989"/>
    </source>
</evidence>
<feature type="transmembrane region" description="Helical" evidence="5">
    <location>
        <begin position="29"/>
        <end position="47"/>
    </location>
</feature>
<gene>
    <name evidence="6" type="ORF">BIY23_02925</name>
</gene>
<dbReference type="Proteomes" id="UP000175679">
    <property type="component" value="Unassembled WGS sequence"/>
</dbReference>
<keyword evidence="4 5" id="KW-0472">Membrane</keyword>
<dbReference type="OrthoDB" id="7163922at2"/>
<dbReference type="PANTHER" id="PTHR36926">
    <property type="entry name" value="COLICIN V PRODUCTION PROTEIN"/>
    <property type="match status" value="1"/>
</dbReference>
<evidence type="ECO:0000256" key="2">
    <source>
        <dbReference type="ARBA" id="ARBA00022692"/>
    </source>
</evidence>
<comment type="subcellular location">
    <subcellularLocation>
        <location evidence="1">Membrane</location>
        <topology evidence="1">Multi-pass membrane protein</topology>
    </subcellularLocation>
</comment>
<dbReference type="InterPro" id="IPR003825">
    <property type="entry name" value="Colicin-V_CvpA"/>
</dbReference>
<dbReference type="PANTHER" id="PTHR36926:SF1">
    <property type="entry name" value="COLICIN V PRODUCTION PROTEIN"/>
    <property type="match status" value="1"/>
</dbReference>
<evidence type="ECO:0000256" key="4">
    <source>
        <dbReference type="ARBA" id="ARBA00023136"/>
    </source>
</evidence>
<comment type="caution">
    <text evidence="6">The sequence shown here is derived from an EMBL/GenBank/DDBJ whole genome shotgun (WGS) entry which is preliminary data.</text>
</comment>
<keyword evidence="2 5" id="KW-0812">Transmembrane</keyword>
<feature type="transmembrane region" description="Helical" evidence="5">
    <location>
        <begin position="110"/>
        <end position="128"/>
    </location>
</feature>
<evidence type="ECO:0000313" key="6">
    <source>
        <dbReference type="EMBL" id="OEY86631.1"/>
    </source>
</evidence>
<dbReference type="InterPro" id="IPR052719">
    <property type="entry name" value="CvpA-like"/>
</dbReference>
<evidence type="ECO:0000313" key="7">
    <source>
        <dbReference type="Proteomes" id="UP000175679"/>
    </source>
</evidence>
<proteinExistence type="predicted"/>
<organism evidence="6 7">
    <name type="scientific">Wolbachia pipientis</name>
    <dbReference type="NCBI Taxonomy" id="955"/>
    <lineage>
        <taxon>Bacteria</taxon>
        <taxon>Pseudomonadati</taxon>
        <taxon>Pseudomonadota</taxon>
        <taxon>Alphaproteobacteria</taxon>
        <taxon>Rickettsiales</taxon>
        <taxon>Anaplasmataceae</taxon>
        <taxon>Wolbachieae</taxon>
        <taxon>Wolbachia</taxon>
    </lineage>
</organism>
<feature type="transmembrane region" description="Helical" evidence="5">
    <location>
        <begin position="67"/>
        <end position="89"/>
    </location>
</feature>
<dbReference type="GO" id="GO:0009403">
    <property type="term" value="P:toxin biosynthetic process"/>
    <property type="evidence" value="ECO:0007669"/>
    <property type="project" value="InterPro"/>
</dbReference>
<dbReference type="RefSeq" id="WP_070065111.1">
    <property type="nucleotide sequence ID" value="NZ_MJMG01000007.1"/>
</dbReference>
<sequence>MLFDSIVIFIIVLCIIIAITRGFIKELCALMLLFLSFCLTVDYYDFFNINYSQYFSSRNKVNILSTISVFILLNLIFITLNNWIMYILLPIRLGLMDRLTGVVVGTLKGVLLSYMLFSVINLYCYIIYPEKEDSSDDEKKITTKEITRKEVLPDVIAHSYSYQILFSKMDDSVNSYIPDSLILKIKKIGQKFVKSEDKV</sequence>
<keyword evidence="7" id="KW-1185">Reference proteome</keyword>
<dbReference type="EMBL" id="MJMG01000007">
    <property type="protein sequence ID" value="OEY86631.1"/>
    <property type="molecule type" value="Genomic_DNA"/>
</dbReference>
<evidence type="ECO:0000256" key="5">
    <source>
        <dbReference type="SAM" id="Phobius"/>
    </source>
</evidence>
<evidence type="ECO:0000256" key="1">
    <source>
        <dbReference type="ARBA" id="ARBA00004141"/>
    </source>
</evidence>
<accession>A0A1E7QJH2</accession>
<name>A0A1E7QJH2_WOLPI</name>
<dbReference type="AlphaFoldDB" id="A0A1E7QJH2"/>
<feature type="transmembrane region" description="Helical" evidence="5">
    <location>
        <begin position="6"/>
        <end position="24"/>
    </location>
</feature>